<dbReference type="EMBL" id="AFWT01000022">
    <property type="protein sequence ID" value="EGV29940.1"/>
    <property type="molecule type" value="Genomic_DNA"/>
</dbReference>
<protein>
    <recommendedName>
        <fullName evidence="1">HNH nuclease domain-containing protein</fullName>
    </recommendedName>
</protein>
<reference evidence="2 3" key="1">
    <citation type="submission" date="2011-06" db="EMBL/GenBank/DDBJ databases">
        <title>The draft genome of Thiorhodococcus drewsii AZ1.</title>
        <authorList>
            <consortium name="US DOE Joint Genome Institute (JGI-PGF)"/>
            <person name="Lucas S."/>
            <person name="Han J."/>
            <person name="Lapidus A."/>
            <person name="Cheng J.-F."/>
            <person name="Goodwin L."/>
            <person name="Pitluck S."/>
            <person name="Peters L."/>
            <person name="Land M.L."/>
            <person name="Hauser L."/>
            <person name="Vogl K."/>
            <person name="Liu Z."/>
            <person name="Imhoff J."/>
            <person name="Thiel V."/>
            <person name="Frigaard N.-U."/>
            <person name="Bryant D.A."/>
            <person name="Woyke T.J."/>
        </authorList>
    </citation>
    <scope>NUCLEOTIDE SEQUENCE [LARGE SCALE GENOMIC DNA]</scope>
    <source>
        <strain evidence="2 3">AZ1</strain>
    </source>
</reference>
<dbReference type="Proteomes" id="UP000004200">
    <property type="component" value="Unassembled WGS sequence"/>
</dbReference>
<dbReference type="RefSeq" id="WP_007041773.1">
    <property type="nucleotide sequence ID" value="NZ_AFWT01000022.1"/>
</dbReference>
<evidence type="ECO:0000259" key="1">
    <source>
        <dbReference type="Pfam" id="PF13391"/>
    </source>
</evidence>
<dbReference type="STRING" id="765913.ThidrDRAFT_3060"/>
<dbReference type="eggNOG" id="COG3440">
    <property type="taxonomic scope" value="Bacteria"/>
</dbReference>
<dbReference type="OrthoDB" id="529575at2"/>
<proteinExistence type="predicted"/>
<sequence length="368" mass="41939">MPLYFIKPVVWNTNGYQTPSGAKFTSGYPYLHGFGHEEWNNHPRFCYKNNGVDYRIFHTEGLGNQPLDDFTGDVVLFMVASNAGTQYLVGVAGGATSHFSNMNDRINLGALFDWKTRWKDAWILPSVQKCYKKSRGHFISDWNKDLHWTSSWTCPAESFLWPTKPIPLNPFAISGKSRLVTMYSSYQELTRHQATTILVGISGYLTHNEVRVLDNIKHYCNPQLDQQTDITVIARDKTIPQTTRATLTQARIGQGQFRMDLITQWNGRCAVTGCDLVQLLRASHIKPWRSCNNKQRLDPNNGLLLIPNLDVLFDLGLISFDDIGNMLVSKTLSTSQQALLGIPAPLMKKPNMQLIRYLRFHRQNVYIP</sequence>
<evidence type="ECO:0000313" key="2">
    <source>
        <dbReference type="EMBL" id="EGV29940.1"/>
    </source>
</evidence>
<accession>G2E447</accession>
<organism evidence="2 3">
    <name type="scientific">Thiorhodococcus drewsii AZ1</name>
    <dbReference type="NCBI Taxonomy" id="765913"/>
    <lineage>
        <taxon>Bacteria</taxon>
        <taxon>Pseudomonadati</taxon>
        <taxon>Pseudomonadota</taxon>
        <taxon>Gammaproteobacteria</taxon>
        <taxon>Chromatiales</taxon>
        <taxon>Chromatiaceae</taxon>
        <taxon>Thiorhodococcus</taxon>
    </lineage>
</organism>
<dbReference type="AlphaFoldDB" id="G2E447"/>
<comment type="caution">
    <text evidence="2">The sequence shown here is derived from an EMBL/GenBank/DDBJ whole genome shotgun (WGS) entry which is preliminary data.</text>
</comment>
<keyword evidence="3" id="KW-1185">Reference proteome</keyword>
<name>G2E447_9GAMM</name>
<evidence type="ECO:0000313" key="3">
    <source>
        <dbReference type="Proteomes" id="UP000004200"/>
    </source>
</evidence>
<feature type="domain" description="HNH nuclease" evidence="1">
    <location>
        <begin position="269"/>
        <end position="321"/>
    </location>
</feature>
<gene>
    <name evidence="2" type="ORF">ThidrDRAFT_3060</name>
</gene>
<dbReference type="Pfam" id="PF13391">
    <property type="entry name" value="HNH_2"/>
    <property type="match status" value="1"/>
</dbReference>
<dbReference type="InterPro" id="IPR003615">
    <property type="entry name" value="HNH_nuc"/>
</dbReference>